<keyword evidence="1" id="KW-0472">Membrane</keyword>
<evidence type="ECO:0000256" key="1">
    <source>
        <dbReference type="SAM" id="Phobius"/>
    </source>
</evidence>
<feature type="transmembrane region" description="Helical" evidence="1">
    <location>
        <begin position="34"/>
        <end position="60"/>
    </location>
</feature>
<protein>
    <submittedName>
        <fullName evidence="2">Uncharacterized protein</fullName>
    </submittedName>
</protein>
<sequence>MSKEMAVTVIESVNPSLRDRALARLAEIATPGRVAAASAVVGLVSASTAFASAGVGANAAATYITGSILPDVGVIAVALMGLAAAIYGFKWLLSLVV</sequence>
<evidence type="ECO:0000313" key="3">
    <source>
        <dbReference type="EMBL" id="SMH64402.1"/>
    </source>
</evidence>
<keyword evidence="1" id="KW-1133">Transmembrane helix</keyword>
<accession>A0A060UPK5</accession>
<dbReference type="EMBL" id="CCCS020000035">
    <property type="protein sequence ID" value="CDQ10375.1"/>
    <property type="molecule type" value="Genomic_DNA"/>
</dbReference>
<reference evidence="2" key="1">
    <citation type="submission" date="2014-03" db="EMBL/GenBank/DDBJ databases">
        <authorList>
            <person name="Genoscope - CEA"/>
        </authorList>
    </citation>
    <scope>NUCLEOTIDE SEQUENCE [LARGE SCALE GENOMIC DNA]</scope>
    <source>
        <strain evidence="2">CF27</strain>
    </source>
</reference>
<evidence type="ECO:0000313" key="2">
    <source>
        <dbReference type="EMBL" id="CDQ10375.1"/>
    </source>
</evidence>
<dbReference type="RefSeq" id="WP_156103852.1">
    <property type="nucleotide sequence ID" value="NZ_CCCS020000035.1"/>
</dbReference>
<dbReference type="AlphaFoldDB" id="A0A060UPK5"/>
<keyword evidence="4" id="KW-1185">Reference proteome</keyword>
<evidence type="ECO:0000313" key="4">
    <source>
        <dbReference type="Proteomes" id="UP000193925"/>
    </source>
</evidence>
<organism evidence="2">
    <name type="scientific">Acidithiobacillus ferrivorans</name>
    <dbReference type="NCBI Taxonomy" id="160808"/>
    <lineage>
        <taxon>Bacteria</taxon>
        <taxon>Pseudomonadati</taxon>
        <taxon>Pseudomonadota</taxon>
        <taxon>Acidithiobacillia</taxon>
        <taxon>Acidithiobacillales</taxon>
        <taxon>Acidithiobacillaceae</taxon>
        <taxon>Acidithiobacillus</taxon>
    </lineage>
</organism>
<reference evidence="2" key="2">
    <citation type="submission" date="2014-07" db="EMBL/GenBank/DDBJ databases">
        <title>Initial genome analysis of the psychrotolerant acidophile Acidithiobacillus ferrivorans CF27: insights into iron and sulfur oxidation pathways and into biofilm formation.</title>
        <authorList>
            <person name="Talla E."/>
            <person name="Hedrich S."/>
            <person name="Mangenot S."/>
            <person name="Ji B."/>
            <person name="Johnson D.B."/>
            <person name="Barbe V."/>
            <person name="Bonnefoy V."/>
        </authorList>
    </citation>
    <scope>NUCLEOTIDE SEQUENCE [LARGE SCALE GENOMIC DNA]</scope>
    <source>
        <strain evidence="2">CF27</strain>
    </source>
</reference>
<reference evidence="3 4" key="3">
    <citation type="submission" date="2017-03" db="EMBL/GenBank/DDBJ databases">
        <authorList>
            <person name="Regsiter A."/>
            <person name="William W."/>
        </authorList>
    </citation>
    <scope>NUCLEOTIDE SEQUENCE [LARGE SCALE GENOMIC DNA]</scope>
    <source>
        <strain evidence="3">PRJEB5721</strain>
    </source>
</reference>
<name>A0A060UPK5_9PROT</name>
<dbReference type="EMBL" id="LT841305">
    <property type="protein sequence ID" value="SMH64402.1"/>
    <property type="molecule type" value="Genomic_DNA"/>
</dbReference>
<keyword evidence="1" id="KW-0812">Transmembrane</keyword>
<gene>
    <name evidence="3" type="ORF">AFERRI_10435</name>
    <name evidence="2" type="ORF">AFERRI_400156</name>
</gene>
<dbReference type="Proteomes" id="UP000193925">
    <property type="component" value="Chromosome AFERRI"/>
</dbReference>
<proteinExistence type="predicted"/>
<feature type="transmembrane region" description="Helical" evidence="1">
    <location>
        <begin position="72"/>
        <end position="93"/>
    </location>
</feature>